<evidence type="ECO:0000313" key="3">
    <source>
        <dbReference type="Proteomes" id="UP000683360"/>
    </source>
</evidence>
<evidence type="ECO:0000313" key="2">
    <source>
        <dbReference type="EMBL" id="CAG2204489.1"/>
    </source>
</evidence>
<comment type="caution">
    <text evidence="2">The sequence shown here is derived from an EMBL/GenBank/DDBJ whole genome shotgun (WGS) entry which is preliminary data.</text>
</comment>
<sequence>MPAWATRELASLAECEGCIAEQKLCHTCGGERKDVYLEEEEAEDEVHIHTSHHRDKTKDSNTWPRKRVRNTQNIATFFPDNSSFDDSETGHRILRGEGSIPENLPPDSNSEKPSNLSLQNNVGISESSPPSEIDNSKASILSKDSLISHKTGEMDTPESPENNSVSTCAPKPADGSISMAFTVEFDEESPKMNISGKLEDFMPSKVRRSFRGRTDKRASKSSEDSFKEEKSSSRGSSPTRKSSSRGSSPARQKKIDELWESSEKSKNLCDGISSGASDYREESKTSHTIKELNNQKRKLSSGGLTRGNH</sequence>
<feature type="region of interest" description="Disordered" evidence="1">
    <location>
        <begin position="77"/>
        <end position="309"/>
    </location>
</feature>
<dbReference type="EMBL" id="CAJPWZ010000957">
    <property type="protein sequence ID" value="CAG2204489.1"/>
    <property type="molecule type" value="Genomic_DNA"/>
</dbReference>
<gene>
    <name evidence="2" type="ORF">MEDL_18943</name>
</gene>
<accession>A0A8S3R6Z0</accession>
<protein>
    <submittedName>
        <fullName evidence="2">Uncharacterized protein</fullName>
    </submittedName>
</protein>
<feature type="compositionally biased region" description="Basic and acidic residues" evidence="1">
    <location>
        <begin position="212"/>
        <end position="232"/>
    </location>
</feature>
<feature type="region of interest" description="Disordered" evidence="1">
    <location>
        <begin position="43"/>
        <end position="65"/>
    </location>
</feature>
<feature type="compositionally biased region" description="Basic and acidic residues" evidence="1">
    <location>
        <begin position="278"/>
        <end position="294"/>
    </location>
</feature>
<dbReference type="AlphaFoldDB" id="A0A8S3R6Z0"/>
<dbReference type="Proteomes" id="UP000683360">
    <property type="component" value="Unassembled WGS sequence"/>
</dbReference>
<dbReference type="OrthoDB" id="6131500at2759"/>
<name>A0A8S3R6Z0_MYTED</name>
<organism evidence="2 3">
    <name type="scientific">Mytilus edulis</name>
    <name type="common">Blue mussel</name>
    <dbReference type="NCBI Taxonomy" id="6550"/>
    <lineage>
        <taxon>Eukaryota</taxon>
        <taxon>Metazoa</taxon>
        <taxon>Spiralia</taxon>
        <taxon>Lophotrochozoa</taxon>
        <taxon>Mollusca</taxon>
        <taxon>Bivalvia</taxon>
        <taxon>Autobranchia</taxon>
        <taxon>Pteriomorphia</taxon>
        <taxon>Mytilida</taxon>
        <taxon>Mytiloidea</taxon>
        <taxon>Mytilidae</taxon>
        <taxon>Mytilinae</taxon>
        <taxon>Mytilus</taxon>
    </lineage>
</organism>
<proteinExistence type="predicted"/>
<feature type="compositionally biased region" description="Polar residues" evidence="1">
    <location>
        <begin position="106"/>
        <end position="130"/>
    </location>
</feature>
<evidence type="ECO:0000256" key="1">
    <source>
        <dbReference type="SAM" id="MobiDB-lite"/>
    </source>
</evidence>
<reference evidence="2" key="1">
    <citation type="submission" date="2021-03" db="EMBL/GenBank/DDBJ databases">
        <authorList>
            <person name="Bekaert M."/>
        </authorList>
    </citation>
    <scope>NUCLEOTIDE SEQUENCE</scope>
</reference>
<feature type="compositionally biased region" description="Low complexity" evidence="1">
    <location>
        <begin position="233"/>
        <end position="249"/>
    </location>
</feature>
<keyword evidence="3" id="KW-1185">Reference proteome</keyword>
<feature type="compositionally biased region" description="Basic and acidic residues" evidence="1">
    <location>
        <begin position="253"/>
        <end position="267"/>
    </location>
</feature>